<dbReference type="PANTHER" id="PTHR44942">
    <property type="entry name" value="METHYLTRANSF_11 DOMAIN-CONTAINING PROTEIN"/>
    <property type="match status" value="1"/>
</dbReference>
<feature type="domain" description="Methyltransferase type 11" evidence="4">
    <location>
        <begin position="63"/>
        <end position="155"/>
    </location>
</feature>
<dbReference type="Gene3D" id="3.40.50.150">
    <property type="entry name" value="Vaccinia Virus protein VP39"/>
    <property type="match status" value="1"/>
</dbReference>
<evidence type="ECO:0000259" key="4">
    <source>
        <dbReference type="Pfam" id="PF08241"/>
    </source>
</evidence>
<name>A0A0F7ZF98_9HYPO</name>
<keyword evidence="6" id="KW-1185">Reference proteome</keyword>
<gene>
    <name evidence="5" type="ORF">HIM_11850</name>
</gene>
<dbReference type="AlphaFoldDB" id="A0A0F7ZF98"/>
<dbReference type="OrthoDB" id="10027013at2759"/>
<dbReference type="SUPFAM" id="SSF53335">
    <property type="entry name" value="S-adenosyl-L-methionine-dependent methyltransferases"/>
    <property type="match status" value="1"/>
</dbReference>
<proteinExistence type="inferred from homology"/>
<dbReference type="Proteomes" id="UP000054481">
    <property type="component" value="Unassembled WGS sequence"/>
</dbReference>
<protein>
    <recommendedName>
        <fullName evidence="4">Methyltransferase type 11 domain-containing protein</fullName>
    </recommendedName>
</protein>
<keyword evidence="3" id="KW-0808">Transferase</keyword>
<evidence type="ECO:0000313" key="6">
    <source>
        <dbReference type="Proteomes" id="UP000054481"/>
    </source>
</evidence>
<dbReference type="GO" id="GO:0008757">
    <property type="term" value="F:S-adenosylmethionine-dependent methyltransferase activity"/>
    <property type="evidence" value="ECO:0007669"/>
    <property type="project" value="InterPro"/>
</dbReference>
<evidence type="ECO:0000256" key="2">
    <source>
        <dbReference type="ARBA" id="ARBA00022603"/>
    </source>
</evidence>
<dbReference type="PANTHER" id="PTHR44942:SF4">
    <property type="entry name" value="METHYLTRANSFERASE TYPE 11 DOMAIN-CONTAINING PROTEIN"/>
    <property type="match status" value="1"/>
</dbReference>
<sequence>MADAENPLGGVAYSLENVKYPFTIKEHDWDDYAVYRPIYPDSMWATWLRYHTAHGGLLDAAHDVGTGSGTVAKELSRFFSHVHASDPGKSNIVAAHRLLQPAANFTLHQAPAEKVMLKDSSVDFSSLCMALHWMDAEVVLENLARSLRPGGTLAICAYSFLINFPSCEQLKKLWSRNLKDAVRGFIDSGSIGPDELRGMRKFIVGLDGVAVPDEFFGDVVRLQVNIRRDESRPFCFAPDDQFELPGHQIKASEEVRHLDDSGWRREADVEWLKGYLASSNMPFNNKTWKSAQWVELERVINQELGGKVVVEWPVAMILATRKY</sequence>
<dbReference type="InterPro" id="IPR029063">
    <property type="entry name" value="SAM-dependent_MTases_sf"/>
</dbReference>
<dbReference type="CDD" id="cd02440">
    <property type="entry name" value="AdoMet_MTases"/>
    <property type="match status" value="1"/>
</dbReference>
<reference evidence="5 6" key="1">
    <citation type="journal article" date="2014" name="Genome Biol. Evol.">
        <title>Comparative genomics and transcriptomics analyses reveal divergent lifestyle features of nematode endoparasitic fungus Hirsutella minnesotensis.</title>
        <authorList>
            <person name="Lai Y."/>
            <person name="Liu K."/>
            <person name="Zhang X."/>
            <person name="Zhang X."/>
            <person name="Li K."/>
            <person name="Wang N."/>
            <person name="Shu C."/>
            <person name="Wu Y."/>
            <person name="Wang C."/>
            <person name="Bushley K.E."/>
            <person name="Xiang M."/>
            <person name="Liu X."/>
        </authorList>
    </citation>
    <scope>NUCLEOTIDE SEQUENCE [LARGE SCALE GENOMIC DNA]</scope>
    <source>
        <strain evidence="5 6">3608</strain>
    </source>
</reference>
<evidence type="ECO:0000313" key="5">
    <source>
        <dbReference type="EMBL" id="KJZ68766.1"/>
    </source>
</evidence>
<keyword evidence="2" id="KW-0489">Methyltransferase</keyword>
<dbReference type="Pfam" id="PF08241">
    <property type="entry name" value="Methyltransf_11"/>
    <property type="match status" value="1"/>
</dbReference>
<accession>A0A0F7ZF98</accession>
<organism evidence="5 6">
    <name type="scientific">Hirsutella minnesotensis 3608</name>
    <dbReference type="NCBI Taxonomy" id="1043627"/>
    <lineage>
        <taxon>Eukaryota</taxon>
        <taxon>Fungi</taxon>
        <taxon>Dikarya</taxon>
        <taxon>Ascomycota</taxon>
        <taxon>Pezizomycotina</taxon>
        <taxon>Sordariomycetes</taxon>
        <taxon>Hypocreomycetidae</taxon>
        <taxon>Hypocreales</taxon>
        <taxon>Ophiocordycipitaceae</taxon>
        <taxon>Hirsutella</taxon>
    </lineage>
</organism>
<comment type="similarity">
    <text evidence="1">Belongs to the methyltransferase superfamily.</text>
</comment>
<evidence type="ECO:0000256" key="3">
    <source>
        <dbReference type="ARBA" id="ARBA00022679"/>
    </source>
</evidence>
<dbReference type="InterPro" id="IPR051052">
    <property type="entry name" value="Diverse_substrate_MTase"/>
</dbReference>
<evidence type="ECO:0000256" key="1">
    <source>
        <dbReference type="ARBA" id="ARBA00008361"/>
    </source>
</evidence>
<dbReference type="GO" id="GO:0032259">
    <property type="term" value="P:methylation"/>
    <property type="evidence" value="ECO:0007669"/>
    <property type="project" value="UniProtKB-KW"/>
</dbReference>
<dbReference type="EMBL" id="KQ030817">
    <property type="protein sequence ID" value="KJZ68766.1"/>
    <property type="molecule type" value="Genomic_DNA"/>
</dbReference>
<dbReference type="InterPro" id="IPR013216">
    <property type="entry name" value="Methyltransf_11"/>
</dbReference>